<organism evidence="1 2">
    <name type="scientific">Pseudomonas monteilii</name>
    <dbReference type="NCBI Taxonomy" id="76759"/>
    <lineage>
        <taxon>Bacteria</taxon>
        <taxon>Pseudomonadati</taxon>
        <taxon>Pseudomonadota</taxon>
        <taxon>Gammaproteobacteria</taxon>
        <taxon>Pseudomonadales</taxon>
        <taxon>Pseudomonadaceae</taxon>
        <taxon>Pseudomonas</taxon>
    </lineage>
</organism>
<evidence type="ECO:0000313" key="1">
    <source>
        <dbReference type="EMBL" id="PKI19138.1"/>
    </source>
</evidence>
<dbReference type="AlphaFoldDB" id="A0A2N1ILK6"/>
<evidence type="ECO:0000313" key="2">
    <source>
        <dbReference type="Proteomes" id="UP000233399"/>
    </source>
</evidence>
<keyword evidence="1" id="KW-0808">Transferase</keyword>
<dbReference type="EMBL" id="PJCG01000072">
    <property type="protein sequence ID" value="PKI19138.1"/>
    <property type="molecule type" value="Genomic_DNA"/>
</dbReference>
<gene>
    <name evidence="1" type="ORF">CXB65_24675</name>
</gene>
<name>A0A2N1ILK6_9PSED</name>
<dbReference type="Pfam" id="PF05935">
    <property type="entry name" value="Arylsulfotrans"/>
    <property type="match status" value="1"/>
</dbReference>
<dbReference type="Proteomes" id="UP000233399">
    <property type="component" value="Unassembled WGS sequence"/>
</dbReference>
<protein>
    <submittedName>
        <fullName evidence="1">Arylsulfotransferase</fullName>
    </submittedName>
</protein>
<proteinExistence type="predicted"/>
<dbReference type="InterPro" id="IPR010262">
    <property type="entry name" value="Arylsulfotransferase_bact"/>
</dbReference>
<sequence length="89" mass="9657">MTSIALICSCFYRVGCADTWGRIHDNTDRTVGRGNTGRNWIHVNSVDYSADDDSIIVSARRQGVWKLTVTSSETNFGFAPSPAAASSTL</sequence>
<reference evidence="1 2" key="1">
    <citation type="submission" date="2017-12" db="EMBL/GenBank/DDBJ databases">
        <title>Isolation and characterization of an aerobic denitrifying Pseudomonas monteilii CY06 from aquaculture ponds.</title>
        <authorList>
            <person name="Ma Q."/>
            <person name="Cai Y."/>
            <person name="He Z."/>
        </authorList>
    </citation>
    <scope>NUCLEOTIDE SEQUENCE [LARGE SCALE GENOMIC DNA]</scope>
    <source>
        <strain evidence="1 2">CY06</strain>
    </source>
</reference>
<accession>A0A2N1ILK6</accession>
<dbReference type="GO" id="GO:0004062">
    <property type="term" value="F:aryl sulfotransferase activity"/>
    <property type="evidence" value="ECO:0007669"/>
    <property type="project" value="InterPro"/>
</dbReference>
<comment type="caution">
    <text evidence="1">The sequence shown here is derived from an EMBL/GenBank/DDBJ whole genome shotgun (WGS) entry which is preliminary data.</text>
</comment>